<accession>A0ABY6IKH0</accession>
<name>A0ABY6IKH0_9HYPH</name>
<dbReference type="Proteomes" id="UP001163882">
    <property type="component" value="Chromosome"/>
</dbReference>
<gene>
    <name evidence="2" type="ORF">OF122_12375</name>
</gene>
<protein>
    <submittedName>
        <fullName evidence="2">Oxygenase MpaB family protein</fullName>
    </submittedName>
</protein>
<organism evidence="2 3">
    <name type="scientific">Pelagibacterium flavum</name>
    <dbReference type="NCBI Taxonomy" id="2984530"/>
    <lineage>
        <taxon>Bacteria</taxon>
        <taxon>Pseudomonadati</taxon>
        <taxon>Pseudomonadota</taxon>
        <taxon>Alphaproteobacteria</taxon>
        <taxon>Hyphomicrobiales</taxon>
        <taxon>Devosiaceae</taxon>
        <taxon>Pelagibacterium</taxon>
    </lineage>
</organism>
<dbReference type="RefSeq" id="WP_264224546.1">
    <property type="nucleotide sequence ID" value="NZ_CP107716.1"/>
</dbReference>
<dbReference type="PANTHER" id="PTHR36151:SF3">
    <property type="entry name" value="ER-BOUND OXYGENASE MPAB_MPAB'_RUBBER OXYGENASE CATALYTIC DOMAIN-CONTAINING PROTEIN"/>
    <property type="match status" value="1"/>
</dbReference>
<keyword evidence="3" id="KW-1185">Reference proteome</keyword>
<feature type="domain" description="ER-bound oxygenase mpaB/mpaB'/Rubber oxygenase catalytic" evidence="1">
    <location>
        <begin position="46"/>
        <end position="268"/>
    </location>
</feature>
<proteinExistence type="predicted"/>
<dbReference type="InterPro" id="IPR018713">
    <property type="entry name" value="MPAB/Lcp_cat_dom"/>
</dbReference>
<reference evidence="2" key="1">
    <citation type="submission" date="2022-10" db="EMBL/GenBank/DDBJ databases">
        <title>YIM 151497 complete genome.</title>
        <authorList>
            <person name="Chen X."/>
        </authorList>
    </citation>
    <scope>NUCLEOTIDE SEQUENCE</scope>
    <source>
        <strain evidence="2">YIM 151497</strain>
    </source>
</reference>
<sequence length="303" mass="33324">MVVIAEQWVVYLDAIKKMMATPKGMEIDFRKPQGAPALVPADGVSWQIFANPVSLFIGGVAAVLLELAEPSVRTGVWEHSSFRQDPLSRLHRTGYAAMVTVYAPRHEAERMIGRVVRAHDRVRGKTPDGQDYYANDPRLLDWVHATATWGFTEAYHLYVHQLTAAQRSSAFKEGETAAGLYGASGAPNDWLGWEALLAKTAPTLEDHPIMSEFLDLMETTPLLPKPLRGAQRLLVRAAVSMTPEPVRSLGRLRDRGLRRGETMLVRASGRMASLFPMSALPPLQATKRMQATGEFNAGAAGHS</sequence>
<evidence type="ECO:0000313" key="3">
    <source>
        <dbReference type="Proteomes" id="UP001163882"/>
    </source>
</evidence>
<dbReference type="PANTHER" id="PTHR36151">
    <property type="entry name" value="BLR2777 PROTEIN"/>
    <property type="match status" value="1"/>
</dbReference>
<evidence type="ECO:0000313" key="2">
    <source>
        <dbReference type="EMBL" id="UYQ70859.1"/>
    </source>
</evidence>
<evidence type="ECO:0000259" key="1">
    <source>
        <dbReference type="Pfam" id="PF09995"/>
    </source>
</evidence>
<dbReference type="EMBL" id="CP107716">
    <property type="protein sequence ID" value="UYQ70859.1"/>
    <property type="molecule type" value="Genomic_DNA"/>
</dbReference>
<dbReference type="Pfam" id="PF09995">
    <property type="entry name" value="MPAB_Lcp_cat"/>
    <property type="match status" value="1"/>
</dbReference>